<proteinExistence type="inferred from homology"/>
<dbReference type="EC" id="1.1.1.219" evidence="8"/>
<evidence type="ECO:0000256" key="3">
    <source>
        <dbReference type="ARBA" id="ARBA00023002"/>
    </source>
</evidence>
<dbReference type="GO" id="GO:0047890">
    <property type="term" value="F:flavanone 4-reductase activity"/>
    <property type="evidence" value="ECO:0007669"/>
    <property type="project" value="UniProtKB-EC"/>
</dbReference>
<evidence type="ECO:0000256" key="4">
    <source>
        <dbReference type="ARBA" id="ARBA00023241"/>
    </source>
</evidence>
<comment type="pathway">
    <text evidence="1">Pigment biosynthesis; anthocyanin biosynthesis.</text>
</comment>
<dbReference type="Pfam" id="PF01370">
    <property type="entry name" value="Epimerase"/>
    <property type="match status" value="1"/>
</dbReference>
<name>A0AAV6W9E8_9LAMI</name>
<evidence type="ECO:0000313" key="16">
    <source>
        <dbReference type="Proteomes" id="UP000826271"/>
    </source>
</evidence>
<dbReference type="CDD" id="cd08958">
    <property type="entry name" value="FR_SDR_e"/>
    <property type="match status" value="1"/>
</dbReference>
<dbReference type="Gene3D" id="3.40.50.720">
    <property type="entry name" value="NAD(P)-binding Rossmann-like Domain"/>
    <property type="match status" value="1"/>
</dbReference>
<gene>
    <name evidence="15" type="ORF">BUALT_Bualt19G0042400</name>
</gene>
<accession>A0AAV6W9E8</accession>
<evidence type="ECO:0000259" key="14">
    <source>
        <dbReference type="Pfam" id="PF01370"/>
    </source>
</evidence>
<dbReference type="InterPro" id="IPR001509">
    <property type="entry name" value="Epimerase_deHydtase"/>
</dbReference>
<evidence type="ECO:0000256" key="10">
    <source>
        <dbReference type="ARBA" id="ARBA00042087"/>
    </source>
</evidence>
<evidence type="ECO:0000256" key="8">
    <source>
        <dbReference type="ARBA" id="ARBA00039057"/>
    </source>
</evidence>
<evidence type="ECO:0000256" key="12">
    <source>
        <dbReference type="ARBA" id="ARBA00048870"/>
    </source>
</evidence>
<evidence type="ECO:0000256" key="1">
    <source>
        <dbReference type="ARBA" id="ARBA00004935"/>
    </source>
</evidence>
<evidence type="ECO:0000256" key="5">
    <source>
        <dbReference type="ARBA" id="ARBA00023445"/>
    </source>
</evidence>
<keyword evidence="16" id="KW-1185">Reference proteome</keyword>
<reference evidence="15" key="1">
    <citation type="submission" date="2019-10" db="EMBL/GenBank/DDBJ databases">
        <authorList>
            <person name="Zhang R."/>
            <person name="Pan Y."/>
            <person name="Wang J."/>
            <person name="Ma R."/>
            <person name="Yu S."/>
        </authorList>
    </citation>
    <scope>NUCLEOTIDE SEQUENCE</scope>
    <source>
        <strain evidence="15">LA-IB0</strain>
        <tissue evidence="15">Leaf</tissue>
    </source>
</reference>
<dbReference type="EC" id="1.1.1.234" evidence="7"/>
<protein>
    <recommendedName>
        <fullName evidence="9">Dihydroflavonol 4-reductase</fullName>
        <ecNumber evidence="8">1.1.1.219</ecNumber>
        <ecNumber evidence="7">1.1.1.234</ecNumber>
    </recommendedName>
    <alternativeName>
        <fullName evidence="11">Dihydrokaempferol 4-reductase</fullName>
    </alternativeName>
    <alternativeName>
        <fullName evidence="10">Flavanone 4-reductase</fullName>
    </alternativeName>
</protein>
<comment type="function">
    <text evidence="6">Bifunctional enzyme involved in flavonoid metabolism.</text>
</comment>
<comment type="similarity">
    <text evidence="5">Belongs to the NAD(P)-dependent epimerase/dehydratase family. Dihydroflavonol-4-reductase subfamily.</text>
</comment>
<dbReference type="PANTHER" id="PTHR10366:SF852">
    <property type="entry name" value="CINNAMOYL-COA REDUCTASE CAD2"/>
    <property type="match status" value="1"/>
</dbReference>
<keyword evidence="3" id="KW-0560">Oxidoreductase</keyword>
<dbReference type="PANTHER" id="PTHR10366">
    <property type="entry name" value="NAD DEPENDENT EPIMERASE/DEHYDRATASE"/>
    <property type="match status" value="1"/>
</dbReference>
<comment type="catalytic activity">
    <reaction evidence="13">
        <text>a (2R,3S,4S)-leucoanthocyanidin + NADP(+) = a (2R,3R)-dihydroflavonol + NADPH + H(+)</text>
        <dbReference type="Rhea" id="RHEA:54444"/>
        <dbReference type="ChEBI" id="CHEBI:15378"/>
        <dbReference type="ChEBI" id="CHEBI:57783"/>
        <dbReference type="ChEBI" id="CHEBI:58349"/>
        <dbReference type="ChEBI" id="CHEBI:138176"/>
        <dbReference type="ChEBI" id="CHEBI:138188"/>
        <dbReference type="EC" id="1.1.1.219"/>
    </reaction>
</comment>
<dbReference type="Proteomes" id="UP000826271">
    <property type="component" value="Unassembled WGS sequence"/>
</dbReference>
<comment type="caution">
    <text evidence="15">The sequence shown here is derived from an EMBL/GenBank/DDBJ whole genome shotgun (WGS) entry which is preliminary data.</text>
</comment>
<keyword evidence="4" id="KW-0284">Flavonoid biosynthesis</keyword>
<evidence type="ECO:0000313" key="15">
    <source>
        <dbReference type="EMBL" id="KAG8363630.1"/>
    </source>
</evidence>
<sequence>MGKVVCVTGASGYVASWLVKLLLNHGYTVKGTVRNLSDPNKVAHLKAFEGAKERLHLFEANLTEHGSFDSIVDGCDGVFHTASPVMAMDAISDPQAELIEPAVEGTLNVLKSCSKAASVKRVVVTSSVAAVICNRKPQGPDVVVDETWFSDPEFCKETKKWYWLAKTLAEEAAWKYAEENGINLLVINPGFVIGPLLQPTLNATSQHILYLLKGKEILPDYQFIDVRDVAHAHILVFENPSTTGRYILVEQSINCFEALQILRNLYPSLNIPNNVAGSPTFQVSKTKAQVLGINFTPLEVSLKDTIDSLIEKNFLEL</sequence>
<feature type="domain" description="NAD-dependent epimerase/dehydratase" evidence="14">
    <location>
        <begin position="5"/>
        <end position="242"/>
    </location>
</feature>
<dbReference type="SUPFAM" id="SSF51735">
    <property type="entry name" value="NAD(P)-binding Rossmann-fold domains"/>
    <property type="match status" value="1"/>
</dbReference>
<organism evidence="15 16">
    <name type="scientific">Buddleja alternifolia</name>
    <dbReference type="NCBI Taxonomy" id="168488"/>
    <lineage>
        <taxon>Eukaryota</taxon>
        <taxon>Viridiplantae</taxon>
        <taxon>Streptophyta</taxon>
        <taxon>Embryophyta</taxon>
        <taxon>Tracheophyta</taxon>
        <taxon>Spermatophyta</taxon>
        <taxon>Magnoliopsida</taxon>
        <taxon>eudicotyledons</taxon>
        <taxon>Gunneridae</taxon>
        <taxon>Pentapetalae</taxon>
        <taxon>asterids</taxon>
        <taxon>lamiids</taxon>
        <taxon>Lamiales</taxon>
        <taxon>Scrophulariaceae</taxon>
        <taxon>Buddlejeae</taxon>
        <taxon>Buddleja</taxon>
    </lineage>
</organism>
<evidence type="ECO:0000256" key="6">
    <source>
        <dbReference type="ARBA" id="ARBA00037100"/>
    </source>
</evidence>
<evidence type="ECO:0000256" key="7">
    <source>
        <dbReference type="ARBA" id="ARBA00039055"/>
    </source>
</evidence>
<evidence type="ECO:0000256" key="13">
    <source>
        <dbReference type="ARBA" id="ARBA00049132"/>
    </source>
</evidence>
<comment type="catalytic activity">
    <reaction evidence="12">
        <text>(2S)-flavan-4-ol + NADP(+) = (2S)-flavanone + NADPH + H(+)</text>
        <dbReference type="Rhea" id="RHEA:11228"/>
        <dbReference type="ChEBI" id="CHEBI:15378"/>
        <dbReference type="ChEBI" id="CHEBI:15605"/>
        <dbReference type="ChEBI" id="CHEBI:15606"/>
        <dbReference type="ChEBI" id="CHEBI:57783"/>
        <dbReference type="ChEBI" id="CHEBI:58349"/>
        <dbReference type="EC" id="1.1.1.234"/>
    </reaction>
</comment>
<dbReference type="EMBL" id="WHWC01000019">
    <property type="protein sequence ID" value="KAG8363630.1"/>
    <property type="molecule type" value="Genomic_DNA"/>
</dbReference>
<evidence type="ECO:0000256" key="9">
    <source>
        <dbReference type="ARBA" id="ARBA00039963"/>
    </source>
</evidence>
<dbReference type="GO" id="GO:0045552">
    <property type="term" value="F:dihydroflavanol 4-reductase activity"/>
    <property type="evidence" value="ECO:0007669"/>
    <property type="project" value="UniProtKB-EC"/>
</dbReference>
<evidence type="ECO:0000256" key="11">
    <source>
        <dbReference type="ARBA" id="ARBA00042831"/>
    </source>
</evidence>
<dbReference type="AlphaFoldDB" id="A0AAV6W9E8"/>
<evidence type="ECO:0000256" key="2">
    <source>
        <dbReference type="ARBA" id="ARBA00022857"/>
    </source>
</evidence>
<dbReference type="FunFam" id="3.40.50.720:FF:000085">
    <property type="entry name" value="Dihydroflavonol reductase"/>
    <property type="match status" value="1"/>
</dbReference>
<dbReference type="GO" id="GO:0009813">
    <property type="term" value="P:flavonoid biosynthetic process"/>
    <property type="evidence" value="ECO:0007669"/>
    <property type="project" value="UniProtKB-KW"/>
</dbReference>
<dbReference type="InterPro" id="IPR050425">
    <property type="entry name" value="NAD(P)_dehydrat-like"/>
</dbReference>
<dbReference type="InterPro" id="IPR036291">
    <property type="entry name" value="NAD(P)-bd_dom_sf"/>
</dbReference>
<keyword evidence="2" id="KW-0521">NADP</keyword>